<dbReference type="AlphaFoldDB" id="A0A9D4QPG9"/>
<accession>A0A9D4QPG9</accession>
<evidence type="ECO:0000256" key="1">
    <source>
        <dbReference type="SAM" id="SignalP"/>
    </source>
</evidence>
<evidence type="ECO:0000313" key="2">
    <source>
        <dbReference type="EMBL" id="KAH3837615.1"/>
    </source>
</evidence>
<sequence length="102" mass="11258">MNVTKIWIAIFISAALLWQTTYSQNSTHCATGSAVCYWEEYGNWSACSKSCGIGTRTRQRGLCCTSNQTFSECVTSCHVIDNDSMEMETCTFLCPAGKNTNS</sequence>
<dbReference type="SMART" id="SM00209">
    <property type="entry name" value="TSP1"/>
    <property type="match status" value="1"/>
</dbReference>
<feature type="signal peptide" evidence="1">
    <location>
        <begin position="1"/>
        <end position="23"/>
    </location>
</feature>
<dbReference type="PROSITE" id="PS50092">
    <property type="entry name" value="TSP1"/>
    <property type="match status" value="1"/>
</dbReference>
<gene>
    <name evidence="2" type="ORF">DPMN_111012</name>
</gene>
<protein>
    <submittedName>
        <fullName evidence="2">Uncharacterized protein</fullName>
    </submittedName>
</protein>
<dbReference type="Gene3D" id="2.20.100.10">
    <property type="entry name" value="Thrombospondin type-1 (TSP1) repeat"/>
    <property type="match status" value="1"/>
</dbReference>
<dbReference type="InterPro" id="IPR036383">
    <property type="entry name" value="TSP1_rpt_sf"/>
</dbReference>
<dbReference type="Proteomes" id="UP000828390">
    <property type="component" value="Unassembled WGS sequence"/>
</dbReference>
<feature type="chain" id="PRO_5038603158" evidence="1">
    <location>
        <begin position="24"/>
        <end position="102"/>
    </location>
</feature>
<dbReference type="EMBL" id="JAIWYP010000004">
    <property type="protein sequence ID" value="KAH3837615.1"/>
    <property type="molecule type" value="Genomic_DNA"/>
</dbReference>
<keyword evidence="1" id="KW-0732">Signal</keyword>
<name>A0A9D4QPG9_DREPO</name>
<reference evidence="2" key="2">
    <citation type="submission" date="2020-11" db="EMBL/GenBank/DDBJ databases">
        <authorList>
            <person name="McCartney M.A."/>
            <person name="Auch B."/>
            <person name="Kono T."/>
            <person name="Mallez S."/>
            <person name="Becker A."/>
            <person name="Gohl D.M."/>
            <person name="Silverstein K.A.T."/>
            <person name="Koren S."/>
            <person name="Bechman K.B."/>
            <person name="Herman A."/>
            <person name="Abrahante J.E."/>
            <person name="Garbe J."/>
        </authorList>
    </citation>
    <scope>NUCLEOTIDE SEQUENCE</scope>
    <source>
        <strain evidence="2">Duluth1</strain>
        <tissue evidence="2">Whole animal</tissue>
    </source>
</reference>
<organism evidence="2 3">
    <name type="scientific">Dreissena polymorpha</name>
    <name type="common">Zebra mussel</name>
    <name type="synonym">Mytilus polymorpha</name>
    <dbReference type="NCBI Taxonomy" id="45954"/>
    <lineage>
        <taxon>Eukaryota</taxon>
        <taxon>Metazoa</taxon>
        <taxon>Spiralia</taxon>
        <taxon>Lophotrochozoa</taxon>
        <taxon>Mollusca</taxon>
        <taxon>Bivalvia</taxon>
        <taxon>Autobranchia</taxon>
        <taxon>Heteroconchia</taxon>
        <taxon>Euheterodonta</taxon>
        <taxon>Imparidentia</taxon>
        <taxon>Neoheterodontei</taxon>
        <taxon>Myida</taxon>
        <taxon>Dreissenoidea</taxon>
        <taxon>Dreissenidae</taxon>
        <taxon>Dreissena</taxon>
    </lineage>
</organism>
<proteinExistence type="predicted"/>
<reference evidence="2" key="1">
    <citation type="journal article" date="2019" name="bioRxiv">
        <title>The Genome of the Zebra Mussel, Dreissena polymorpha: A Resource for Invasive Species Research.</title>
        <authorList>
            <person name="McCartney M.A."/>
            <person name="Auch B."/>
            <person name="Kono T."/>
            <person name="Mallez S."/>
            <person name="Zhang Y."/>
            <person name="Obille A."/>
            <person name="Becker A."/>
            <person name="Abrahante J.E."/>
            <person name="Garbe J."/>
            <person name="Badalamenti J.P."/>
            <person name="Herman A."/>
            <person name="Mangelson H."/>
            <person name="Liachko I."/>
            <person name="Sullivan S."/>
            <person name="Sone E.D."/>
            <person name="Koren S."/>
            <person name="Silverstein K.A.T."/>
            <person name="Beckman K.B."/>
            <person name="Gohl D.M."/>
        </authorList>
    </citation>
    <scope>NUCLEOTIDE SEQUENCE</scope>
    <source>
        <strain evidence="2">Duluth1</strain>
        <tissue evidence="2">Whole animal</tissue>
    </source>
</reference>
<dbReference type="SUPFAM" id="SSF82895">
    <property type="entry name" value="TSP-1 type 1 repeat"/>
    <property type="match status" value="1"/>
</dbReference>
<dbReference type="InterPro" id="IPR000884">
    <property type="entry name" value="TSP1_rpt"/>
</dbReference>
<keyword evidence="3" id="KW-1185">Reference proteome</keyword>
<comment type="caution">
    <text evidence="2">The sequence shown here is derived from an EMBL/GenBank/DDBJ whole genome shotgun (WGS) entry which is preliminary data.</text>
</comment>
<evidence type="ECO:0000313" key="3">
    <source>
        <dbReference type="Proteomes" id="UP000828390"/>
    </source>
</evidence>